<evidence type="ECO:0000313" key="1">
    <source>
        <dbReference type="EMBL" id="GBP70537.1"/>
    </source>
</evidence>
<evidence type="ECO:0000313" key="2">
    <source>
        <dbReference type="Proteomes" id="UP000299102"/>
    </source>
</evidence>
<proteinExistence type="predicted"/>
<organism evidence="1 2">
    <name type="scientific">Eumeta variegata</name>
    <name type="common">Bagworm moth</name>
    <name type="synonym">Eumeta japonica</name>
    <dbReference type="NCBI Taxonomy" id="151549"/>
    <lineage>
        <taxon>Eukaryota</taxon>
        <taxon>Metazoa</taxon>
        <taxon>Ecdysozoa</taxon>
        <taxon>Arthropoda</taxon>
        <taxon>Hexapoda</taxon>
        <taxon>Insecta</taxon>
        <taxon>Pterygota</taxon>
        <taxon>Neoptera</taxon>
        <taxon>Endopterygota</taxon>
        <taxon>Lepidoptera</taxon>
        <taxon>Glossata</taxon>
        <taxon>Ditrysia</taxon>
        <taxon>Tineoidea</taxon>
        <taxon>Psychidae</taxon>
        <taxon>Oiketicinae</taxon>
        <taxon>Eumeta</taxon>
    </lineage>
</organism>
<dbReference type="AlphaFoldDB" id="A0A4C1Y7K9"/>
<dbReference type="EMBL" id="BGZK01001078">
    <property type="protein sequence ID" value="GBP70537.1"/>
    <property type="molecule type" value="Genomic_DNA"/>
</dbReference>
<accession>A0A4C1Y7K9</accession>
<reference evidence="1 2" key="1">
    <citation type="journal article" date="2019" name="Commun. Biol.">
        <title>The bagworm genome reveals a unique fibroin gene that provides high tensile strength.</title>
        <authorList>
            <person name="Kono N."/>
            <person name="Nakamura H."/>
            <person name="Ohtoshi R."/>
            <person name="Tomita M."/>
            <person name="Numata K."/>
            <person name="Arakawa K."/>
        </authorList>
    </citation>
    <scope>NUCLEOTIDE SEQUENCE [LARGE SCALE GENOMIC DNA]</scope>
</reference>
<comment type="caution">
    <text evidence="1">The sequence shown here is derived from an EMBL/GenBank/DDBJ whole genome shotgun (WGS) entry which is preliminary data.</text>
</comment>
<name>A0A4C1Y7K9_EUMVA</name>
<keyword evidence="2" id="KW-1185">Reference proteome</keyword>
<protein>
    <submittedName>
        <fullName evidence="1">Uncharacterized protein</fullName>
    </submittedName>
</protein>
<sequence>MHHVPHHKIYSSRYEIQKLCKIHFHGKVTKPDNEHESDCGTIGVTPARLMDKIAQVLLRPLALSICRQHLSDYLWCVRARPKIVFRRSRNINLRGPFRVSERHARANR</sequence>
<gene>
    <name evidence="1" type="ORF">EVAR_47920_1</name>
</gene>
<dbReference type="Proteomes" id="UP000299102">
    <property type="component" value="Unassembled WGS sequence"/>
</dbReference>